<dbReference type="Proteomes" id="UP001141806">
    <property type="component" value="Unassembled WGS sequence"/>
</dbReference>
<feature type="region of interest" description="Disordered" evidence="1">
    <location>
        <begin position="200"/>
        <end position="233"/>
    </location>
</feature>
<accession>A0A9Q0KG31</accession>
<evidence type="ECO:0000313" key="3">
    <source>
        <dbReference type="Proteomes" id="UP001141806"/>
    </source>
</evidence>
<protein>
    <submittedName>
        <fullName evidence="2">Uncharacterized protein</fullName>
    </submittedName>
</protein>
<dbReference type="PANTHER" id="PTHR46993">
    <property type="entry name" value="MYB TRANSCRIPTION FACTOR"/>
    <property type="match status" value="1"/>
</dbReference>
<keyword evidence="3" id="KW-1185">Reference proteome</keyword>
<evidence type="ECO:0000313" key="2">
    <source>
        <dbReference type="EMBL" id="KAJ4969938.1"/>
    </source>
</evidence>
<dbReference type="PANTHER" id="PTHR46993:SF6">
    <property type="entry name" value="MYB TRANSCRIPTION FACTOR"/>
    <property type="match status" value="1"/>
</dbReference>
<sequence>MDVDIARWIAEFIIRQPIEDRLLNDLLSLLPFSDNDMGLKKSILLRRISSEISTGSFSEMTLDCLEMIAELDYGKGNAVLDSMKAAYCAVAVDCTVKFLRENLDADTLYFNAVKKIWRNRIHWMEIAGNVGLVSEQLKDWKEEIEAATWDETVCEKISMKDTRYDALKLSRIYLDEAWEDMGPSFLELAVPLMIGAEGGVQNGNPSTEAEAGEEVHLGLNDDNGVASGDNCGDLAVDSAEKREEEMLQPLPMD</sequence>
<name>A0A9Q0KG31_9MAGN</name>
<dbReference type="AlphaFoldDB" id="A0A9Q0KG31"/>
<gene>
    <name evidence="2" type="ORF">NE237_003037</name>
</gene>
<dbReference type="EMBL" id="JAMYWD010000005">
    <property type="protein sequence ID" value="KAJ4969938.1"/>
    <property type="molecule type" value="Genomic_DNA"/>
</dbReference>
<comment type="caution">
    <text evidence="2">The sequence shown here is derived from an EMBL/GenBank/DDBJ whole genome shotgun (WGS) entry which is preliminary data.</text>
</comment>
<reference evidence="2" key="1">
    <citation type="journal article" date="2023" name="Plant J.">
        <title>The genome of the king protea, Protea cynaroides.</title>
        <authorList>
            <person name="Chang J."/>
            <person name="Duong T.A."/>
            <person name="Schoeman C."/>
            <person name="Ma X."/>
            <person name="Roodt D."/>
            <person name="Barker N."/>
            <person name="Li Z."/>
            <person name="Van de Peer Y."/>
            <person name="Mizrachi E."/>
        </authorList>
    </citation>
    <scope>NUCLEOTIDE SEQUENCE</scope>
    <source>
        <tissue evidence="2">Young leaves</tissue>
    </source>
</reference>
<organism evidence="2 3">
    <name type="scientific">Protea cynaroides</name>
    <dbReference type="NCBI Taxonomy" id="273540"/>
    <lineage>
        <taxon>Eukaryota</taxon>
        <taxon>Viridiplantae</taxon>
        <taxon>Streptophyta</taxon>
        <taxon>Embryophyta</taxon>
        <taxon>Tracheophyta</taxon>
        <taxon>Spermatophyta</taxon>
        <taxon>Magnoliopsida</taxon>
        <taxon>Proteales</taxon>
        <taxon>Proteaceae</taxon>
        <taxon>Protea</taxon>
    </lineage>
</organism>
<proteinExistence type="predicted"/>
<evidence type="ECO:0000256" key="1">
    <source>
        <dbReference type="SAM" id="MobiDB-lite"/>
    </source>
</evidence>
<dbReference type="OrthoDB" id="608866at2759"/>